<proteinExistence type="inferred from homology"/>
<dbReference type="InterPro" id="IPR034829">
    <property type="entry name" value="DnaD-like_sf"/>
</dbReference>
<dbReference type="InterPro" id="IPR006343">
    <property type="entry name" value="DnaB/C_C"/>
</dbReference>
<sequence length="356" mass="42175">MKQVNVDRREKVNITSGSDRIIVEIGKDAVDAGLLKLLPGTSFPVLIYLLTHLERGNYVETNPTIIQSYLPSDVNLEDIENGLKFLSEHGIINIRQEREGDYTYRIYLGLDRLSEMLRTDNSNLNYNFNETEIRDYVINKKPVSREELARALMTFIPPDRNPALLRDEINHWLDDFDFKMIQELIRRVDKWLNNTDNPPEKAFSYLKGIIDDWYRKEIFDYNRLKHFDKLFRETRELARAYGIKGWQNVTPAHMETFQRWLDGKSSLSISVAKFAIKEAIKRKKDGQPSLKYIEDNFIKPWKKAGVKNVAEARKLLARKSPPPREEKNHTRGQKKKKKKKDRWDEFYWDFENFRET</sequence>
<dbReference type="KEGG" id="hor:Hore_23120"/>
<dbReference type="EMBL" id="CP001098">
    <property type="protein sequence ID" value="ACL71057.1"/>
    <property type="molecule type" value="Genomic_DNA"/>
</dbReference>
<dbReference type="OrthoDB" id="2110464at2"/>
<keyword evidence="5" id="KW-1185">Reference proteome</keyword>
<organism evidence="4 5">
    <name type="scientific">Halothermothrix orenii (strain H 168 / OCM 544 / DSM 9562)</name>
    <dbReference type="NCBI Taxonomy" id="373903"/>
    <lineage>
        <taxon>Bacteria</taxon>
        <taxon>Bacillati</taxon>
        <taxon>Bacillota</taxon>
        <taxon>Clostridia</taxon>
        <taxon>Halanaerobiales</taxon>
        <taxon>Halothermotrichaceae</taxon>
        <taxon>Halothermothrix</taxon>
    </lineage>
</organism>
<feature type="region of interest" description="Disordered" evidence="2">
    <location>
        <begin position="315"/>
        <end position="341"/>
    </location>
</feature>
<dbReference type="Pfam" id="PF07261">
    <property type="entry name" value="DnaB_2"/>
    <property type="match status" value="2"/>
</dbReference>
<evidence type="ECO:0000259" key="3">
    <source>
        <dbReference type="Pfam" id="PF07261"/>
    </source>
</evidence>
<dbReference type="RefSeq" id="WP_015924025.1">
    <property type="nucleotide sequence ID" value="NC_011899.1"/>
</dbReference>
<dbReference type="eggNOG" id="COG3935">
    <property type="taxonomic scope" value="Bacteria"/>
</dbReference>
<evidence type="ECO:0000313" key="5">
    <source>
        <dbReference type="Proteomes" id="UP000000719"/>
    </source>
</evidence>
<feature type="compositionally biased region" description="Basic residues" evidence="2">
    <location>
        <begin position="330"/>
        <end position="340"/>
    </location>
</feature>
<dbReference type="Gene3D" id="1.10.10.630">
    <property type="entry name" value="DnaD domain-like"/>
    <property type="match status" value="1"/>
</dbReference>
<dbReference type="AlphaFoldDB" id="B8D1A5"/>
<feature type="domain" description="DnaB/C C-terminal" evidence="3">
    <location>
        <begin position="248"/>
        <end position="314"/>
    </location>
</feature>
<reference evidence="4 5" key="1">
    <citation type="journal article" date="2009" name="PLoS ONE">
        <title>Genome analysis of the anaerobic thermohalophilic bacterium Halothermothrix orenii.</title>
        <authorList>
            <person name="Mavromatis K."/>
            <person name="Ivanova N."/>
            <person name="Anderson I."/>
            <person name="Lykidis A."/>
            <person name="Hooper S.D."/>
            <person name="Sun H."/>
            <person name="Kunin V."/>
            <person name="Lapidus A."/>
            <person name="Hugenholtz P."/>
            <person name="Patel B."/>
            <person name="Kyrpides N.C."/>
        </authorList>
    </citation>
    <scope>NUCLEOTIDE SEQUENCE [LARGE SCALE GENOMIC DNA]</scope>
    <source>
        <strain evidence="5">H 168 / OCM 544 / DSM 9562</strain>
    </source>
</reference>
<feature type="domain" description="DnaB/C C-terminal" evidence="3">
    <location>
        <begin position="167"/>
        <end position="220"/>
    </location>
</feature>
<accession>B8D1A5</accession>
<comment type="similarity">
    <text evidence="1">Belongs to the DnaB/DnaD family.</text>
</comment>
<evidence type="ECO:0000313" key="4">
    <source>
        <dbReference type="EMBL" id="ACL71057.1"/>
    </source>
</evidence>
<protein>
    <submittedName>
        <fullName evidence="4">Primosome, DnaD subunit</fullName>
    </submittedName>
</protein>
<evidence type="ECO:0000256" key="1">
    <source>
        <dbReference type="ARBA" id="ARBA00093462"/>
    </source>
</evidence>
<dbReference type="Proteomes" id="UP000000719">
    <property type="component" value="Chromosome"/>
</dbReference>
<gene>
    <name evidence="4" type="ordered locus">Hore_23120</name>
</gene>
<evidence type="ECO:0000256" key="2">
    <source>
        <dbReference type="SAM" id="MobiDB-lite"/>
    </source>
</evidence>
<name>B8D1A5_HALOH</name>
<dbReference type="STRING" id="373903.Hore_23120"/>
<dbReference type="HOGENOM" id="CLU_777949_0_0_9"/>